<keyword evidence="8" id="KW-1185">Reference proteome</keyword>
<evidence type="ECO:0000313" key="8">
    <source>
        <dbReference type="Proteomes" id="UP000215196"/>
    </source>
</evidence>
<dbReference type="GO" id="GO:0016020">
    <property type="term" value="C:membrane"/>
    <property type="evidence" value="ECO:0007669"/>
    <property type="project" value="UniProtKB-SubCell"/>
</dbReference>
<dbReference type="Proteomes" id="UP000215196">
    <property type="component" value="Chromosome 1"/>
</dbReference>
<feature type="transmembrane region" description="Helical" evidence="6">
    <location>
        <begin position="191"/>
        <end position="211"/>
    </location>
</feature>
<keyword evidence="5 6" id="KW-0472">Membrane</keyword>
<accession>A0A239X7L0</accession>
<proteinExistence type="inferred from homology"/>
<reference evidence="7 8" key="1">
    <citation type="submission" date="2017-06" db="EMBL/GenBank/DDBJ databases">
        <authorList>
            <consortium name="Pathogen Informatics"/>
        </authorList>
    </citation>
    <scope>NUCLEOTIDE SEQUENCE [LARGE SCALE GENOMIC DNA]</scope>
    <source>
        <strain evidence="7 8">NCTC13490</strain>
    </source>
</reference>
<dbReference type="Pfam" id="PF07947">
    <property type="entry name" value="YhhN"/>
    <property type="match status" value="1"/>
</dbReference>
<evidence type="ECO:0000313" key="7">
    <source>
        <dbReference type="EMBL" id="SNV42657.1"/>
    </source>
</evidence>
<evidence type="ECO:0000256" key="2">
    <source>
        <dbReference type="ARBA" id="ARBA00007375"/>
    </source>
</evidence>
<evidence type="ECO:0000256" key="1">
    <source>
        <dbReference type="ARBA" id="ARBA00004141"/>
    </source>
</evidence>
<dbReference type="InterPro" id="IPR012506">
    <property type="entry name" value="TMEM86B-like"/>
</dbReference>
<gene>
    <name evidence="7" type="ORF">SAMEA4412677_01122</name>
</gene>
<feature type="transmembrane region" description="Helical" evidence="6">
    <location>
        <begin position="63"/>
        <end position="81"/>
    </location>
</feature>
<keyword evidence="4 6" id="KW-1133">Transmembrane helix</keyword>
<comment type="similarity">
    <text evidence="2">Belongs to the TMEM86 family.</text>
</comment>
<dbReference type="PANTHER" id="PTHR31885">
    <property type="entry name" value="GH04784P"/>
    <property type="match status" value="1"/>
</dbReference>
<feature type="transmembrane region" description="Helical" evidence="6">
    <location>
        <begin position="139"/>
        <end position="158"/>
    </location>
</feature>
<feature type="transmembrane region" description="Helical" evidence="6">
    <location>
        <begin position="87"/>
        <end position="104"/>
    </location>
</feature>
<feature type="transmembrane region" description="Helical" evidence="6">
    <location>
        <begin position="34"/>
        <end position="51"/>
    </location>
</feature>
<dbReference type="PANTHER" id="PTHR31885:SF6">
    <property type="entry name" value="GH04784P"/>
    <property type="match status" value="1"/>
</dbReference>
<feature type="transmembrane region" description="Helical" evidence="6">
    <location>
        <begin position="116"/>
        <end position="133"/>
    </location>
</feature>
<evidence type="ECO:0000256" key="4">
    <source>
        <dbReference type="ARBA" id="ARBA00022989"/>
    </source>
</evidence>
<keyword evidence="3 6" id="KW-0812">Transmembrane</keyword>
<organism evidence="7 8">
    <name type="scientific">Chryseobacterium taklimakanense</name>
    <dbReference type="NCBI Taxonomy" id="536441"/>
    <lineage>
        <taxon>Bacteria</taxon>
        <taxon>Pseudomonadati</taxon>
        <taxon>Bacteroidota</taxon>
        <taxon>Flavobacteriia</taxon>
        <taxon>Flavobacteriales</taxon>
        <taxon>Weeksellaceae</taxon>
        <taxon>Chryseobacterium group</taxon>
        <taxon>Chryseobacterium</taxon>
    </lineage>
</organism>
<feature type="transmembrane region" description="Helical" evidence="6">
    <location>
        <begin position="12"/>
        <end position="28"/>
    </location>
</feature>
<feature type="transmembrane region" description="Helical" evidence="6">
    <location>
        <begin position="165"/>
        <end position="185"/>
    </location>
</feature>
<evidence type="ECO:0000256" key="3">
    <source>
        <dbReference type="ARBA" id="ARBA00022692"/>
    </source>
</evidence>
<sequence>MTQKLKIHIPKILLLIAFTADLFFVYQNQTAPRFFTKTLLVPLLILICLLETKPLSHSKTQPFNYLFLTGLMFSFFGDFFLLFSWGFLPGLGSFLLAHFFYIFCFTKLTVRKHLPILAAGLLVYVTVLIFYLFPYLKEMKIPVIIYGVVIAAMLYFAVRTTNKNLILGAVLFVISDSVLAINLFVKKTTVLSMIVMMTYISAQWFLVKGLLSNSKKMKFTETIH</sequence>
<protein>
    <submittedName>
        <fullName evidence="7">YhhN-like protein</fullName>
    </submittedName>
</protein>
<dbReference type="AlphaFoldDB" id="A0A239X7L0"/>
<dbReference type="EMBL" id="LT906465">
    <property type="protein sequence ID" value="SNV42657.1"/>
    <property type="molecule type" value="Genomic_DNA"/>
</dbReference>
<name>A0A239X7L0_9FLAO</name>
<evidence type="ECO:0000256" key="5">
    <source>
        <dbReference type="ARBA" id="ARBA00023136"/>
    </source>
</evidence>
<evidence type="ECO:0000256" key="6">
    <source>
        <dbReference type="SAM" id="Phobius"/>
    </source>
</evidence>
<dbReference type="GO" id="GO:0016787">
    <property type="term" value="F:hydrolase activity"/>
    <property type="evidence" value="ECO:0007669"/>
    <property type="project" value="TreeGrafter"/>
</dbReference>
<dbReference type="KEGG" id="ctak:4412677_01122"/>
<comment type="subcellular location">
    <subcellularLocation>
        <location evidence="1">Membrane</location>
        <topology evidence="1">Multi-pass membrane protein</topology>
    </subcellularLocation>
</comment>